<keyword evidence="4" id="KW-0067">ATP-binding</keyword>
<dbReference type="Pfam" id="PF07517">
    <property type="entry name" value="SecA_DEAD"/>
    <property type="match status" value="1"/>
</dbReference>
<dbReference type="WBParaSite" id="PDA_v2.g13557.t1">
    <property type="protein sequence ID" value="PDA_v2.g13557.t1"/>
    <property type="gene ID" value="PDA_v2.g13557"/>
</dbReference>
<evidence type="ECO:0000256" key="2">
    <source>
        <dbReference type="ARBA" id="ARBA00022490"/>
    </source>
</evidence>
<feature type="transmembrane region" description="Helical" evidence="10">
    <location>
        <begin position="1402"/>
        <end position="1421"/>
    </location>
</feature>
<keyword evidence="1" id="KW-0813">Transport</keyword>
<dbReference type="PANTHER" id="PTHR30612">
    <property type="entry name" value="SECA INNER MEMBRANE COMPONENT OF SEC PROTEIN SECRETION SYSTEM"/>
    <property type="match status" value="1"/>
</dbReference>
<evidence type="ECO:0000256" key="10">
    <source>
        <dbReference type="SAM" id="Phobius"/>
    </source>
</evidence>
<accession>A0A914P6I6</accession>
<dbReference type="InterPro" id="IPR001650">
    <property type="entry name" value="Helicase_C-like"/>
</dbReference>
<dbReference type="Gene3D" id="3.90.1440.10">
    <property type="entry name" value="SecA, preprotein cross-linking domain"/>
    <property type="match status" value="1"/>
</dbReference>
<evidence type="ECO:0000313" key="14">
    <source>
        <dbReference type="Proteomes" id="UP000887578"/>
    </source>
</evidence>
<evidence type="ECO:0000256" key="3">
    <source>
        <dbReference type="ARBA" id="ARBA00022741"/>
    </source>
</evidence>
<dbReference type="GO" id="GO:0016020">
    <property type="term" value="C:membrane"/>
    <property type="evidence" value="ECO:0007669"/>
    <property type="project" value="InterPro"/>
</dbReference>
<feature type="domain" description="SecA family profile" evidence="13">
    <location>
        <begin position="384"/>
        <end position="1035"/>
    </location>
</feature>
<evidence type="ECO:0000256" key="4">
    <source>
        <dbReference type="ARBA" id="ARBA00022840"/>
    </source>
</evidence>
<evidence type="ECO:0000256" key="8">
    <source>
        <dbReference type="ARBA" id="ARBA00023136"/>
    </source>
</evidence>
<reference evidence="15" key="1">
    <citation type="submission" date="2022-11" db="UniProtKB">
        <authorList>
            <consortium name="WormBaseParasite"/>
        </authorList>
    </citation>
    <scope>IDENTIFICATION</scope>
</reference>
<evidence type="ECO:0000259" key="11">
    <source>
        <dbReference type="PROSITE" id="PS51192"/>
    </source>
</evidence>
<feature type="domain" description="Helicase C-terminal" evidence="12">
    <location>
        <begin position="882"/>
        <end position="1034"/>
    </location>
</feature>
<dbReference type="InterPro" id="IPR027417">
    <property type="entry name" value="P-loop_NTPase"/>
</dbReference>
<dbReference type="PROSITE" id="PS51196">
    <property type="entry name" value="SECA_MOTOR_DEAD"/>
    <property type="match status" value="1"/>
</dbReference>
<feature type="transmembrane region" description="Helical" evidence="10">
    <location>
        <begin position="1358"/>
        <end position="1381"/>
    </location>
</feature>
<feature type="coiled-coil region" evidence="9">
    <location>
        <begin position="1251"/>
        <end position="1278"/>
    </location>
</feature>
<dbReference type="InterPro" id="IPR044722">
    <property type="entry name" value="SecA_SF2_C"/>
</dbReference>
<feature type="domain" description="Helicase ATP-binding" evidence="11">
    <location>
        <begin position="471"/>
        <end position="659"/>
    </location>
</feature>
<dbReference type="Pfam" id="PF01043">
    <property type="entry name" value="SecA_PP_bind"/>
    <property type="match status" value="1"/>
</dbReference>
<dbReference type="PROSITE" id="PS51192">
    <property type="entry name" value="HELICASE_ATP_BIND_1"/>
    <property type="match status" value="1"/>
</dbReference>
<name>A0A914P6I6_9BILA</name>
<evidence type="ECO:0000256" key="9">
    <source>
        <dbReference type="SAM" id="Coils"/>
    </source>
</evidence>
<evidence type="ECO:0000259" key="13">
    <source>
        <dbReference type="PROSITE" id="PS51196"/>
    </source>
</evidence>
<evidence type="ECO:0000256" key="7">
    <source>
        <dbReference type="ARBA" id="ARBA00023010"/>
    </source>
</evidence>
<keyword evidence="10" id="KW-1133">Transmembrane helix</keyword>
<keyword evidence="5" id="KW-0653">Protein transport</keyword>
<organism evidence="14 15">
    <name type="scientific">Panagrolaimus davidi</name>
    <dbReference type="NCBI Taxonomy" id="227884"/>
    <lineage>
        <taxon>Eukaryota</taxon>
        <taxon>Metazoa</taxon>
        <taxon>Ecdysozoa</taxon>
        <taxon>Nematoda</taxon>
        <taxon>Chromadorea</taxon>
        <taxon>Rhabditida</taxon>
        <taxon>Tylenchina</taxon>
        <taxon>Panagrolaimomorpha</taxon>
        <taxon>Panagrolaimoidea</taxon>
        <taxon>Panagrolaimidae</taxon>
        <taxon>Panagrolaimus</taxon>
    </lineage>
</organism>
<dbReference type="SUPFAM" id="SSF81767">
    <property type="entry name" value="Pre-protein crosslinking domain of SecA"/>
    <property type="match status" value="1"/>
</dbReference>
<dbReference type="GO" id="GO:0017038">
    <property type="term" value="P:protein import"/>
    <property type="evidence" value="ECO:0007669"/>
    <property type="project" value="InterPro"/>
</dbReference>
<evidence type="ECO:0000256" key="6">
    <source>
        <dbReference type="ARBA" id="ARBA00022967"/>
    </source>
</evidence>
<sequence>MEADDQVLTNTDPTHVSKFLLKFFKETLKPNELKNTVIFVQKIFEKDQKQLSLEYEILSFLEIAQSKKWLIEMPLWCLCRTFKCPKDEIFAKEVYEIHVEVENILKKCNDSMDTLGELLDQILELQQNKKIFKTLNDLFQTTFLLQISFETTVKILFDTSKDYQIMDAKILWFQLMMNKLSEKYSKQIPLSNNTKMLQKFLSPELQVLHDLLDNKLQSRENLIEFEKLLQDFNEAELSDEIWMKIMSNKADSIKTLNANIIFQYLQNDLQYRINVEKENDIWVGFSLAVINLFAEQNWNLKNFQTFLPKINSFTDLENFVKLLNLIYEYDLKFEAFGFENFPSVSSEWLKYSTKIATKQVFSEKAEILKPEEIIKLIAESSTSDNLDYESLSLLYEEYLEEYNNFTNKIFDLPTLAKEISDFRNLNALEQIKKTHWLFKLNSRIAAAVFAINYFFRIQLRPVQILTILISMEARKQKFGKLLQVPTGEGKTMIIAAIAIIEAINGIKVDIVTSSTELAVNQYEKLKQFYKKLGFIVQHNANGNASNLMSNENALQLMAKRIKYINETGKDPGSIYQHVDEVYEADILYGDVEDYLADILQTEFMDQNIRHDRKFELVIVDEVDSMMIDGRNDSVRLSTKTPGMNDLLQVYTAIWSQLRNIHSHTKNIDGIWYYSDGENLKEFDVSVESFARNACLSYLKKMLRFEDLTKEEKGSGENWDENISIDNCKAEPEFPKLEIPEYLREYVKTQLPKWIDSAINAMFNMRPGFDYVLKNGQIVVVDASNTGAHHPTMRWSDGLHQFLQMKHGCYLEPEALATNYMSKVTFFQRYGTNILGLTGTIGGESSRKFLDDVYNVKFVDIPSFKGRRHYEMVPFMCASKIEWIKDITDTTASKLNAGRAVLIITNYIDYAEQIANNLRIKFGSHVLLYIDREGSAIIEKEVKPGQCIVATNIAGRGTDLLISDEVEKCGGLHVLLTFLPENDRVERQNIGRTSRTESTDYNSCNSSRKSMLEKLRNIRDQESLKAVEKALEEVKATKHRDEAFEEYMEIRKNILKHVFNYEASKSSLDTIYGKYLRTTEEIKKDTVIKEFKPLMNAVDVITNPYDAVKGAVSLLGVINDNIFDAPEKLLEKAEEMDSKFCASAYYYRGVAAVLKYSSDKQPAAIEKAIKYFKMAKDALELKKVYIQTMIQITIPENSFSADETYVEMPKTTLHSQLERQITLITSLIHNIETLIGRNVKDDLDYLDKVLKNPLSNDEREKLEKQKNELKINMKSLEDGVLKPLEISKADITIESQPIVKVLPPSERAELFKQEIEQFEDDQFKTILIVKERPPINWWAFSIIAGAALLQIIGGASAALFSLGVGASVGFALLQEGVCDMIYAVKSGIINRNLNWVTYGIRKAISLTITMFSFGFGAIKAAAKGMASGAKAVGKFAIGAANRVTKEGLKLACKAVGRAVTLEVSKTAISSTMDYVCAETIEKGLSSLLETPVKQIFISQIGTDQNLLKLLQCDQKNGNMKYSAMFTQEVLGILNNSNFVKQMQDETMNIVNKISQVANDEIKLCGKVLKGIEASTILVKLGTIFESLSQTLSKIVIENQADIEKSLAKASASTNENGNYSYAQTQTLSIHDFLHSLSKQVSSIIVSELSGVAKQLAVNKISKGLNKWASSVHEEIGKYRESFIDSEIVLQSAEEKRETVTSKEGNETIDYIENVANDGPGDLRHAKHLSSVIEQPIDIHTVDENGVKQVIRVGDEYSHKPSIELHYERPSDGSNIGHYTLADGTPITSSGKNSCLFDAVSEKTKYEPDLLRRGVANVMLNRFESVQADIQHYKFSDLLVGGKASKKNISQPATSRPPRAHSPASTRHVAEIKDHADNVAKVQKAGADRGIPVPVNTVISADPTELDNSVDQDYKQGNTQGVYVWKKTAVVRENFMNGYVIERTETYNAKQ</sequence>
<dbReference type="PANTHER" id="PTHR30612:SF0">
    <property type="entry name" value="CHLOROPLAST PROTEIN-TRANSPORTING ATPASE"/>
    <property type="match status" value="1"/>
</dbReference>
<dbReference type="PROSITE" id="PS51194">
    <property type="entry name" value="HELICASE_CTER"/>
    <property type="match status" value="1"/>
</dbReference>
<dbReference type="GO" id="GO:0006886">
    <property type="term" value="P:intracellular protein transport"/>
    <property type="evidence" value="ECO:0007669"/>
    <property type="project" value="InterPro"/>
</dbReference>
<keyword evidence="7" id="KW-0811">Translocation</keyword>
<dbReference type="GO" id="GO:0006605">
    <property type="term" value="P:protein targeting"/>
    <property type="evidence" value="ECO:0007669"/>
    <property type="project" value="InterPro"/>
</dbReference>
<dbReference type="Proteomes" id="UP000887578">
    <property type="component" value="Unplaced"/>
</dbReference>
<evidence type="ECO:0000256" key="1">
    <source>
        <dbReference type="ARBA" id="ARBA00022448"/>
    </source>
</evidence>
<keyword evidence="9" id="KW-0175">Coiled coil</keyword>
<keyword evidence="6" id="KW-1278">Translocase</keyword>
<dbReference type="InterPro" id="IPR011115">
    <property type="entry name" value="SecA_DEAD"/>
</dbReference>
<proteinExistence type="predicted"/>
<dbReference type="SUPFAM" id="SSF52540">
    <property type="entry name" value="P-loop containing nucleoside triphosphate hydrolases"/>
    <property type="match status" value="2"/>
</dbReference>
<dbReference type="Pfam" id="PF21090">
    <property type="entry name" value="P-loop_SecA"/>
    <property type="match status" value="1"/>
</dbReference>
<protein>
    <submittedName>
        <fullName evidence="15">Chloroplast protein-transporting ATPase</fullName>
    </submittedName>
</protein>
<keyword evidence="14" id="KW-1185">Reference proteome</keyword>
<keyword evidence="10" id="KW-0812">Transmembrane</keyword>
<dbReference type="InterPro" id="IPR014001">
    <property type="entry name" value="Helicase_ATP-bd"/>
</dbReference>
<dbReference type="SMART" id="SM00957">
    <property type="entry name" value="SecA_DEAD"/>
    <property type="match status" value="1"/>
</dbReference>
<evidence type="ECO:0000256" key="5">
    <source>
        <dbReference type="ARBA" id="ARBA00022927"/>
    </source>
</evidence>
<dbReference type="InterPro" id="IPR014018">
    <property type="entry name" value="SecA_motor_DEAD"/>
</dbReference>
<keyword evidence="3" id="KW-0547">Nucleotide-binding</keyword>
<evidence type="ECO:0000259" key="12">
    <source>
        <dbReference type="PROSITE" id="PS51194"/>
    </source>
</evidence>
<keyword evidence="2" id="KW-0963">Cytoplasm</keyword>
<evidence type="ECO:0000313" key="15">
    <source>
        <dbReference type="WBParaSite" id="PDA_v2.g13557.t1"/>
    </source>
</evidence>
<dbReference type="Gene3D" id="3.40.50.300">
    <property type="entry name" value="P-loop containing nucleotide triphosphate hydrolases"/>
    <property type="match status" value="2"/>
</dbReference>
<dbReference type="InterPro" id="IPR011130">
    <property type="entry name" value="SecA_preprotein_X-link_dom"/>
</dbReference>
<dbReference type="InterPro" id="IPR000185">
    <property type="entry name" value="SecA"/>
</dbReference>
<dbReference type="InterPro" id="IPR036670">
    <property type="entry name" value="SecA_X-link_sf"/>
</dbReference>
<dbReference type="GO" id="GO:0005524">
    <property type="term" value="F:ATP binding"/>
    <property type="evidence" value="ECO:0007669"/>
    <property type="project" value="UniProtKB-KW"/>
</dbReference>
<keyword evidence="8 10" id="KW-0472">Membrane</keyword>